<protein>
    <submittedName>
        <fullName evidence="2">Uncharacterized protein</fullName>
    </submittedName>
</protein>
<dbReference type="Proteomes" id="UP001054837">
    <property type="component" value="Unassembled WGS sequence"/>
</dbReference>
<evidence type="ECO:0000313" key="2">
    <source>
        <dbReference type="EMBL" id="GIY90104.1"/>
    </source>
</evidence>
<evidence type="ECO:0000313" key="3">
    <source>
        <dbReference type="Proteomes" id="UP001054837"/>
    </source>
</evidence>
<organism evidence="2 3">
    <name type="scientific">Caerostris darwini</name>
    <dbReference type="NCBI Taxonomy" id="1538125"/>
    <lineage>
        <taxon>Eukaryota</taxon>
        <taxon>Metazoa</taxon>
        <taxon>Ecdysozoa</taxon>
        <taxon>Arthropoda</taxon>
        <taxon>Chelicerata</taxon>
        <taxon>Arachnida</taxon>
        <taxon>Araneae</taxon>
        <taxon>Araneomorphae</taxon>
        <taxon>Entelegynae</taxon>
        <taxon>Araneoidea</taxon>
        <taxon>Araneidae</taxon>
        <taxon>Caerostris</taxon>
    </lineage>
</organism>
<gene>
    <name evidence="1" type="ORF">CDAR_231561</name>
    <name evidence="2" type="ORF">CDAR_231691</name>
</gene>
<dbReference type="AlphaFoldDB" id="A0AAV4X8B5"/>
<accession>A0AAV4X8B5</accession>
<dbReference type="EMBL" id="BPLQ01015708">
    <property type="protein sequence ID" value="GIY90104.1"/>
    <property type="molecule type" value="Genomic_DNA"/>
</dbReference>
<name>A0AAV4X8B5_9ARAC</name>
<keyword evidence="3" id="KW-1185">Reference proteome</keyword>
<dbReference type="EMBL" id="BPLQ01015708">
    <property type="protein sequence ID" value="GIY90085.1"/>
    <property type="molecule type" value="Genomic_DNA"/>
</dbReference>
<sequence length="286" mass="33176">MNRFKKKMHFKKKWRDLEDSINLQHKPDEYEFEDFEQCENYFTTSESEAENVNVNEKCRRGMSTRNFSVLSSFYGDILYKLLKKFSIKNADLEESVNHITRIYNSLKKGKLPEDIDYGEITNCLGYLHKYAPCHSALVCKCMVKVLISSSACVLTNIFQKASLDVVFLGSGPGNDFVGFMHALDEKCKIPSNINVTVVDKMSGWTEIFLESVQELKSSKEVCKISEHINVIPSFMVHDLKQCIVHNEEMKMKMRNADIVFLVKVLSRIPHEYKLTVLKVKYYTDFK</sequence>
<reference evidence="2 3" key="1">
    <citation type="submission" date="2021-06" db="EMBL/GenBank/DDBJ databases">
        <title>Caerostris darwini draft genome.</title>
        <authorList>
            <person name="Kono N."/>
            <person name="Arakawa K."/>
        </authorList>
    </citation>
    <scope>NUCLEOTIDE SEQUENCE [LARGE SCALE GENOMIC DNA]</scope>
</reference>
<comment type="caution">
    <text evidence="2">The sequence shown here is derived from an EMBL/GenBank/DDBJ whole genome shotgun (WGS) entry which is preliminary data.</text>
</comment>
<proteinExistence type="predicted"/>
<evidence type="ECO:0000313" key="1">
    <source>
        <dbReference type="EMBL" id="GIY90085.1"/>
    </source>
</evidence>